<evidence type="ECO:0000256" key="1">
    <source>
        <dbReference type="ARBA" id="ARBA00004571"/>
    </source>
</evidence>
<evidence type="ECO:0000256" key="8">
    <source>
        <dbReference type="SAM" id="SignalP"/>
    </source>
</evidence>
<dbReference type="Pfam" id="PF03349">
    <property type="entry name" value="Toluene_X"/>
    <property type="match status" value="1"/>
</dbReference>
<gene>
    <name evidence="9" type="ORF">EBB06_13880</name>
</gene>
<evidence type="ECO:0000256" key="6">
    <source>
        <dbReference type="ARBA" id="ARBA00023136"/>
    </source>
</evidence>
<keyword evidence="3" id="KW-1134">Transmembrane beta strand</keyword>
<dbReference type="Proteomes" id="UP000290682">
    <property type="component" value="Unassembled WGS sequence"/>
</dbReference>
<dbReference type="PANTHER" id="PTHR35093">
    <property type="entry name" value="OUTER MEMBRANE PROTEIN NMB0088-RELATED"/>
    <property type="match status" value="1"/>
</dbReference>
<evidence type="ECO:0000313" key="9">
    <source>
        <dbReference type="EMBL" id="RXZ42132.1"/>
    </source>
</evidence>
<evidence type="ECO:0000256" key="7">
    <source>
        <dbReference type="ARBA" id="ARBA00023237"/>
    </source>
</evidence>
<keyword evidence="4" id="KW-0812">Transmembrane</keyword>
<comment type="similarity">
    <text evidence="2">Belongs to the OmpP1/FadL family.</text>
</comment>
<keyword evidence="6" id="KW-0472">Membrane</keyword>
<name>A0ABY0FA41_9NEIS</name>
<dbReference type="RefSeq" id="WP_129213748.1">
    <property type="nucleotide sequence ID" value="NZ_REGR01000015.1"/>
</dbReference>
<dbReference type="Gene3D" id="2.40.160.60">
    <property type="entry name" value="Outer membrane protein transport protein (OMPP1/FadL/TodX)"/>
    <property type="match status" value="1"/>
</dbReference>
<reference evidence="9 10" key="1">
    <citation type="submission" date="2018-10" db="EMBL/GenBank/DDBJ databases">
        <title>Draft genome of Fastidiocella sp. strain 375T, a bacterium isolated from a karstic cave dripping water.</title>
        <authorList>
            <person name="Coelho C."/>
            <person name="Verissimo A."/>
            <person name="Tiago I."/>
        </authorList>
    </citation>
    <scope>NUCLEOTIDE SEQUENCE [LARGE SCALE GENOMIC DNA]</scope>
    <source>
        <strain evidence="9 10">CAVE-375</strain>
    </source>
</reference>
<dbReference type="EMBL" id="REGR01000015">
    <property type="protein sequence ID" value="RXZ42132.1"/>
    <property type="molecule type" value="Genomic_DNA"/>
</dbReference>
<feature type="signal peptide" evidence="8">
    <location>
        <begin position="1"/>
        <end position="26"/>
    </location>
</feature>
<feature type="chain" id="PRO_5046563683" evidence="8">
    <location>
        <begin position="27"/>
        <end position="468"/>
    </location>
</feature>
<accession>A0ABY0FA41</accession>
<evidence type="ECO:0000256" key="5">
    <source>
        <dbReference type="ARBA" id="ARBA00022729"/>
    </source>
</evidence>
<keyword evidence="7" id="KW-0998">Cell outer membrane</keyword>
<proteinExistence type="inferred from homology"/>
<comment type="caution">
    <text evidence="9">The sequence shown here is derived from an EMBL/GenBank/DDBJ whole genome shotgun (WGS) entry which is preliminary data.</text>
</comment>
<keyword evidence="10" id="KW-1185">Reference proteome</keyword>
<protein>
    <submittedName>
        <fullName evidence="9">Transporter</fullName>
    </submittedName>
</protein>
<evidence type="ECO:0000256" key="2">
    <source>
        <dbReference type="ARBA" id="ARBA00008163"/>
    </source>
</evidence>
<comment type="subcellular location">
    <subcellularLocation>
        <location evidence="1">Cell outer membrane</location>
        <topology evidence="1">Multi-pass membrane protein</topology>
    </subcellularLocation>
</comment>
<evidence type="ECO:0000256" key="4">
    <source>
        <dbReference type="ARBA" id="ARBA00022692"/>
    </source>
</evidence>
<sequence>MKLKHLSLSVMLMGSAAGLLSAQAFASGYHFGTQSVSAQATANASAAEAADASTIFYNPAGMSKLEGTHFSGALNLVSPSVKYENAKGAYPNGQAISGKSSGKLTDDLTAVPHLYLTHQIDDRFAVGLGVYVPYASETEYERDSVLRYNVNQTGLKTIDVNPTLSFKLNEQHSFGVGLLAQYAKATLRQYANFGAFPGTGAGGAPAGDGNADGFAEVEGDDWGYGFTLGWMWDVSENSRVGLSYRSKVKHTLEGTAKWSKPATTSPMGAALLNGYKASEGAKVDIVTPESLSLHGMHKLDPRWNLFGDVTWTRHSRFEKAVVEYENTKVVAGGTSNKTILVPDWDDTDAYKASLGASYQYSDPLQLRFGVAYDKTPVPDDNHRLSTLPDNDRIWLSLGGKYDFTKQSSVNLAYSYIHIKDAKANVNGYCGGTAAAGAGSVACVSSKTNGSAEYKSHAHILGVQYNYSF</sequence>
<dbReference type="InterPro" id="IPR005017">
    <property type="entry name" value="OMPP1/FadL/TodX"/>
</dbReference>
<evidence type="ECO:0000313" key="10">
    <source>
        <dbReference type="Proteomes" id="UP000290682"/>
    </source>
</evidence>
<keyword evidence="5 8" id="KW-0732">Signal</keyword>
<dbReference type="SUPFAM" id="SSF56935">
    <property type="entry name" value="Porins"/>
    <property type="match status" value="1"/>
</dbReference>
<evidence type="ECO:0000256" key="3">
    <source>
        <dbReference type="ARBA" id="ARBA00022452"/>
    </source>
</evidence>
<organism evidence="9 10">
    <name type="scientific">Crenobacter cavernae</name>
    <dbReference type="NCBI Taxonomy" id="2290923"/>
    <lineage>
        <taxon>Bacteria</taxon>
        <taxon>Pseudomonadati</taxon>
        <taxon>Pseudomonadota</taxon>
        <taxon>Betaproteobacteria</taxon>
        <taxon>Neisseriales</taxon>
        <taxon>Neisseriaceae</taxon>
        <taxon>Crenobacter</taxon>
    </lineage>
</organism>
<dbReference type="PANTHER" id="PTHR35093:SF8">
    <property type="entry name" value="OUTER MEMBRANE PROTEIN NMB0088-RELATED"/>
    <property type="match status" value="1"/>
</dbReference>